<proteinExistence type="predicted"/>
<name>A0A1G7XX61_PSEOR</name>
<dbReference type="InterPro" id="IPR050204">
    <property type="entry name" value="AraC_XylS_family_regulators"/>
</dbReference>
<dbReference type="EMBL" id="FNBE01000016">
    <property type="protein sequence ID" value="SDG88751.1"/>
    <property type="molecule type" value="Genomic_DNA"/>
</dbReference>
<gene>
    <name evidence="5" type="ORF">SAMN05216377_116119</name>
</gene>
<dbReference type="InterPro" id="IPR018060">
    <property type="entry name" value="HTH_AraC"/>
</dbReference>
<evidence type="ECO:0000313" key="5">
    <source>
        <dbReference type="EMBL" id="SDG88751.1"/>
    </source>
</evidence>
<dbReference type="SMART" id="SM00342">
    <property type="entry name" value="HTH_ARAC"/>
    <property type="match status" value="1"/>
</dbReference>
<keyword evidence="3" id="KW-0804">Transcription</keyword>
<dbReference type="PANTHER" id="PTHR46796">
    <property type="entry name" value="HTH-TYPE TRANSCRIPTIONAL ACTIVATOR RHAS-RELATED"/>
    <property type="match status" value="1"/>
</dbReference>
<dbReference type="PANTHER" id="PTHR46796:SF12">
    <property type="entry name" value="HTH-TYPE DNA-BINDING TRANSCRIPTIONAL ACTIVATOR EUTR"/>
    <property type="match status" value="1"/>
</dbReference>
<sequence length="319" mass="34208">MTAPRFADVHVTDIGRVDDLLPPSVHLDHAPTAPFAFHSHRVARGPLTVEEMAGTEGVQLRLPDGPTYRIGVPVRAPLQAGHRGEQLELGPGVAAVLSPWEETTLLTGDRFDLLLFDVSSAALEGMLEALLGRTVPHPFRPATTMPVGAAAGGSWAGTARLVADGTADTAAALANPVSADPLQDTLLIRLLLAADHAHRDALDERVPTWGPRTVRRCVDYIEDRAELPLTLAGLAAYAGLSIRALEGCWLRHRESRPGHDVGRVRLGRAHRDLESGLPEETTVSAVARSWGFRPQAFLTAYGTRFGRSPGQTLRGPVFA</sequence>
<dbReference type="RefSeq" id="WP_093088618.1">
    <property type="nucleotide sequence ID" value="NZ_FNBE01000016.1"/>
</dbReference>
<organism evidence="5 6">
    <name type="scientific">Pseudonocardia oroxyli</name>
    <dbReference type="NCBI Taxonomy" id="366584"/>
    <lineage>
        <taxon>Bacteria</taxon>
        <taxon>Bacillati</taxon>
        <taxon>Actinomycetota</taxon>
        <taxon>Actinomycetes</taxon>
        <taxon>Pseudonocardiales</taxon>
        <taxon>Pseudonocardiaceae</taxon>
        <taxon>Pseudonocardia</taxon>
    </lineage>
</organism>
<dbReference type="STRING" id="366584.SAMN05216377_116119"/>
<keyword evidence="2 5" id="KW-0238">DNA-binding</keyword>
<dbReference type="AlphaFoldDB" id="A0A1G7XX61"/>
<dbReference type="PROSITE" id="PS01124">
    <property type="entry name" value="HTH_ARAC_FAMILY_2"/>
    <property type="match status" value="1"/>
</dbReference>
<evidence type="ECO:0000259" key="4">
    <source>
        <dbReference type="PROSITE" id="PS01124"/>
    </source>
</evidence>
<accession>A0A1G7XX61</accession>
<feature type="domain" description="HTH araC/xylS-type" evidence="4">
    <location>
        <begin position="215"/>
        <end position="315"/>
    </location>
</feature>
<dbReference type="Pfam" id="PF14525">
    <property type="entry name" value="AraC_binding_2"/>
    <property type="match status" value="1"/>
</dbReference>
<dbReference type="InterPro" id="IPR018062">
    <property type="entry name" value="HTH_AraC-typ_CS"/>
</dbReference>
<evidence type="ECO:0000256" key="1">
    <source>
        <dbReference type="ARBA" id="ARBA00023015"/>
    </source>
</evidence>
<protein>
    <submittedName>
        <fullName evidence="5">AraC-type DNA-binding protein</fullName>
    </submittedName>
</protein>
<evidence type="ECO:0000256" key="3">
    <source>
        <dbReference type="ARBA" id="ARBA00023163"/>
    </source>
</evidence>
<dbReference type="GO" id="GO:0003700">
    <property type="term" value="F:DNA-binding transcription factor activity"/>
    <property type="evidence" value="ECO:0007669"/>
    <property type="project" value="InterPro"/>
</dbReference>
<dbReference type="GO" id="GO:0043565">
    <property type="term" value="F:sequence-specific DNA binding"/>
    <property type="evidence" value="ECO:0007669"/>
    <property type="project" value="InterPro"/>
</dbReference>
<keyword evidence="1" id="KW-0805">Transcription regulation</keyword>
<dbReference type="Pfam" id="PF12833">
    <property type="entry name" value="HTH_18"/>
    <property type="match status" value="1"/>
</dbReference>
<keyword evidence="6" id="KW-1185">Reference proteome</keyword>
<evidence type="ECO:0000256" key="2">
    <source>
        <dbReference type="ARBA" id="ARBA00023125"/>
    </source>
</evidence>
<dbReference type="OrthoDB" id="5464689at2"/>
<dbReference type="Proteomes" id="UP000198967">
    <property type="component" value="Unassembled WGS sequence"/>
</dbReference>
<reference evidence="5 6" key="1">
    <citation type="submission" date="2016-10" db="EMBL/GenBank/DDBJ databases">
        <authorList>
            <person name="de Groot N.N."/>
        </authorList>
    </citation>
    <scope>NUCLEOTIDE SEQUENCE [LARGE SCALE GENOMIC DNA]</scope>
    <source>
        <strain evidence="5 6">CGMCC 4.3143</strain>
    </source>
</reference>
<dbReference type="Gene3D" id="1.10.10.60">
    <property type="entry name" value="Homeodomain-like"/>
    <property type="match status" value="1"/>
</dbReference>
<evidence type="ECO:0000313" key="6">
    <source>
        <dbReference type="Proteomes" id="UP000198967"/>
    </source>
</evidence>
<dbReference type="InterPro" id="IPR035418">
    <property type="entry name" value="AraC-bd_2"/>
</dbReference>
<dbReference type="PROSITE" id="PS00041">
    <property type="entry name" value="HTH_ARAC_FAMILY_1"/>
    <property type="match status" value="1"/>
</dbReference>